<gene>
    <name evidence="1" type="ORF">SAMN04487928_1564</name>
</gene>
<evidence type="ECO:0000313" key="2">
    <source>
        <dbReference type="Proteomes" id="UP000182624"/>
    </source>
</evidence>
<dbReference type="EMBL" id="FOXO01000056">
    <property type="protein sequence ID" value="SFQ47280.1"/>
    <property type="molecule type" value="Genomic_DNA"/>
</dbReference>
<accession>A0A1I5YT40</accession>
<keyword evidence="2" id="KW-1185">Reference proteome</keyword>
<dbReference type="RefSeq" id="WP_143087542.1">
    <property type="nucleotide sequence ID" value="NZ_FOXO01000056.1"/>
</dbReference>
<organism evidence="1 2">
    <name type="scientific">Butyrivibrio proteoclasticus</name>
    <dbReference type="NCBI Taxonomy" id="43305"/>
    <lineage>
        <taxon>Bacteria</taxon>
        <taxon>Bacillati</taxon>
        <taxon>Bacillota</taxon>
        <taxon>Clostridia</taxon>
        <taxon>Lachnospirales</taxon>
        <taxon>Lachnospiraceae</taxon>
        <taxon>Butyrivibrio</taxon>
    </lineage>
</organism>
<dbReference type="AlphaFoldDB" id="A0A1I5YT40"/>
<name>A0A1I5YT40_9FIRM</name>
<evidence type="ECO:0000313" key="1">
    <source>
        <dbReference type="EMBL" id="SFQ47280.1"/>
    </source>
</evidence>
<sequence>MELKIDPNGIWYHGSNMVFSELRVGSTITQWKELAEAFSHQPDRLSYDDNGKIYHNGTEKGYLYVIDEPITVGIDVYQHPRTVMDENAEFLTKRPIKVKMVCEL</sequence>
<protein>
    <submittedName>
        <fullName evidence="1">Uncharacterized protein</fullName>
    </submittedName>
</protein>
<dbReference type="Proteomes" id="UP000182624">
    <property type="component" value="Unassembled WGS sequence"/>
</dbReference>
<proteinExistence type="predicted"/>
<reference evidence="2" key="1">
    <citation type="submission" date="2016-10" db="EMBL/GenBank/DDBJ databases">
        <authorList>
            <person name="Varghese N."/>
            <person name="Submissions S."/>
        </authorList>
    </citation>
    <scope>NUCLEOTIDE SEQUENCE [LARGE SCALE GENOMIC DNA]</scope>
    <source>
        <strain evidence="2">P18</strain>
    </source>
</reference>
<dbReference type="OrthoDB" id="2002812at2"/>